<sequence length="389" mass="41776">MPMAMIREFLRFGSIGGLLLFATAALALIVENSPLYVVYDKLLTVPIMIQIGEFIISKPMLLWINDGLMALFFLLIGLEIKREVLEGQLTTREQISLPVIAALGGIIMPAVVFSSINWQDGDAMRGWAIPVATDIAFALGIISLLGKRIPESLKIALTAIAIIDDLVAIVIIAIFYTDNLSLTSLGIAALCIFILALLNWRRIASLTPYMLVGVVLWACVLKSGVHSTLAGVVLAFFIPLRLTTGATSVSPLRKLEHSLHPWVAYAILPVFAFANAGVSFSGLSLEVFLQPLTLGIAAGLFVGNQIGVFALTALGVALKLCKLPHQVSWFQFYGMALLMGVGFTMSLFIGTLAYDDVVNQNAVRLGVLLGSALSGICGVGVLWMASRKN</sequence>
<keyword evidence="8" id="KW-1185">Reference proteome</keyword>
<dbReference type="GO" id="GO:0006885">
    <property type="term" value="P:regulation of pH"/>
    <property type="evidence" value="ECO:0007669"/>
    <property type="project" value="UniProtKB-UniRule"/>
</dbReference>
<feature type="transmembrane region" description="Helical" evidence="6">
    <location>
        <begin position="262"/>
        <end position="283"/>
    </location>
</feature>
<evidence type="ECO:0000313" key="7">
    <source>
        <dbReference type="EMBL" id="EJW21761.1"/>
    </source>
</evidence>
<dbReference type="Pfam" id="PF06965">
    <property type="entry name" value="Na_H_antiport_1"/>
    <property type="match status" value="1"/>
</dbReference>
<dbReference type="Proteomes" id="UP000004836">
    <property type="component" value="Unassembled WGS sequence"/>
</dbReference>
<dbReference type="AlphaFoldDB" id="J9DIM7"/>
<keyword evidence="6" id="KW-0813">Transport</keyword>
<evidence type="ECO:0000256" key="5">
    <source>
        <dbReference type="ARBA" id="ARBA00023136"/>
    </source>
</evidence>
<dbReference type="InterPro" id="IPR004670">
    <property type="entry name" value="NhaA"/>
</dbReference>
<organism evidence="7 8">
    <name type="scientific">alpha proteobacterium IMCC14465</name>
    <dbReference type="NCBI Taxonomy" id="1220535"/>
    <lineage>
        <taxon>Bacteria</taxon>
        <taxon>Pseudomonadati</taxon>
        <taxon>Pseudomonadota</taxon>
        <taxon>Alphaproteobacteria</taxon>
        <taxon>PS1 clade</taxon>
    </lineage>
</organism>
<comment type="subcellular location">
    <subcellularLocation>
        <location evidence="1">Cell inner membrane</location>
        <topology evidence="1">Multi-pass membrane protein</topology>
    </subcellularLocation>
    <subcellularLocation>
        <location evidence="6">Cell membrane</location>
        <topology evidence="6">Multi-pass membrane protein</topology>
    </subcellularLocation>
</comment>
<feature type="transmembrane region" description="Helical" evidence="6">
    <location>
        <begin position="231"/>
        <end position="250"/>
    </location>
</feature>
<comment type="catalytic activity">
    <reaction evidence="6">
        <text>Na(+)(in) + 2 H(+)(out) = Na(+)(out) + 2 H(+)(in)</text>
        <dbReference type="Rhea" id="RHEA:29251"/>
        <dbReference type="ChEBI" id="CHEBI:15378"/>
        <dbReference type="ChEBI" id="CHEBI:29101"/>
    </reaction>
</comment>
<dbReference type="PANTHER" id="PTHR30341">
    <property type="entry name" value="SODIUM ION/PROTON ANTIPORTER NHAA-RELATED"/>
    <property type="match status" value="1"/>
</dbReference>
<feature type="transmembrane region" description="Helical" evidence="6">
    <location>
        <begin position="182"/>
        <end position="200"/>
    </location>
</feature>
<dbReference type="EMBL" id="ALYF01000002">
    <property type="protein sequence ID" value="EJW21761.1"/>
    <property type="molecule type" value="Genomic_DNA"/>
</dbReference>
<evidence type="ECO:0000256" key="3">
    <source>
        <dbReference type="ARBA" id="ARBA00022692"/>
    </source>
</evidence>
<keyword evidence="5 6" id="KW-0472">Membrane</keyword>
<keyword evidence="6" id="KW-0739">Sodium transport</keyword>
<dbReference type="PATRIC" id="fig|1220535.3.peg.153"/>
<keyword evidence="6" id="KW-0406">Ion transport</keyword>
<dbReference type="NCBIfam" id="NF007111">
    <property type="entry name" value="PRK09560.1"/>
    <property type="match status" value="1"/>
</dbReference>
<keyword evidence="6" id="KW-0050">Antiport</keyword>
<feature type="transmembrane region" description="Helical" evidence="6">
    <location>
        <begin position="330"/>
        <end position="353"/>
    </location>
</feature>
<dbReference type="NCBIfam" id="TIGR00773">
    <property type="entry name" value="NhaA"/>
    <property type="match status" value="1"/>
</dbReference>
<feature type="transmembrane region" description="Helical" evidence="6">
    <location>
        <begin position="124"/>
        <end position="145"/>
    </location>
</feature>
<gene>
    <name evidence="6" type="primary">nhaA</name>
    <name evidence="7" type="ORF">IMCC14465_01550</name>
</gene>
<dbReference type="Gene3D" id="1.20.1530.10">
    <property type="entry name" value="Na+/H+ antiporter like domain"/>
    <property type="match status" value="1"/>
</dbReference>
<accession>J9DIM7</accession>
<feature type="transmembrane region" description="Helical" evidence="6">
    <location>
        <begin position="207"/>
        <end position="225"/>
    </location>
</feature>
<dbReference type="PANTHER" id="PTHR30341:SF0">
    <property type="entry name" value="NA(+)_H(+) ANTIPORTER NHAA"/>
    <property type="match status" value="1"/>
</dbReference>
<keyword evidence="2 6" id="KW-1003">Cell membrane</keyword>
<comment type="similarity">
    <text evidence="6">Belongs to the NhaA Na(+)/H(+) (TC 2.A.33) antiporter family.</text>
</comment>
<feature type="transmembrane region" description="Helical" evidence="6">
    <location>
        <begin position="60"/>
        <end position="78"/>
    </location>
</feature>
<keyword evidence="3 6" id="KW-0812">Transmembrane</keyword>
<feature type="transmembrane region" description="Helical" evidence="6">
    <location>
        <begin position="99"/>
        <end position="118"/>
    </location>
</feature>
<evidence type="ECO:0000313" key="8">
    <source>
        <dbReference type="Proteomes" id="UP000004836"/>
    </source>
</evidence>
<dbReference type="STRING" id="1220535.IMCC14465_01550"/>
<feature type="transmembrane region" description="Helical" evidence="6">
    <location>
        <begin position="365"/>
        <end position="385"/>
    </location>
</feature>
<proteinExistence type="inferred from homology"/>
<dbReference type="eggNOG" id="COG3004">
    <property type="taxonomic scope" value="Bacteria"/>
</dbReference>
<evidence type="ECO:0000256" key="6">
    <source>
        <dbReference type="HAMAP-Rule" id="MF_01844"/>
    </source>
</evidence>
<dbReference type="InterPro" id="IPR023171">
    <property type="entry name" value="Na/H_antiporter_dom_sf"/>
</dbReference>
<dbReference type="GO" id="GO:0015385">
    <property type="term" value="F:sodium:proton antiporter activity"/>
    <property type="evidence" value="ECO:0007669"/>
    <property type="project" value="UniProtKB-UniRule"/>
</dbReference>
<keyword evidence="6" id="KW-0915">Sodium</keyword>
<protein>
    <recommendedName>
        <fullName evidence="6">Na(+)/H(+) antiporter NhaA</fullName>
    </recommendedName>
    <alternativeName>
        <fullName evidence="6">Sodium/proton antiporter NhaA</fullName>
    </alternativeName>
</protein>
<evidence type="ECO:0000256" key="2">
    <source>
        <dbReference type="ARBA" id="ARBA00022475"/>
    </source>
</evidence>
<feature type="transmembrane region" description="Helical" evidence="6">
    <location>
        <begin position="295"/>
        <end position="318"/>
    </location>
</feature>
<dbReference type="HAMAP" id="MF_01844">
    <property type="entry name" value="NhaA"/>
    <property type="match status" value="1"/>
</dbReference>
<dbReference type="OrthoDB" id="9808135at2"/>
<dbReference type="GO" id="GO:0005886">
    <property type="term" value="C:plasma membrane"/>
    <property type="evidence" value="ECO:0007669"/>
    <property type="project" value="UniProtKB-SubCell"/>
</dbReference>
<evidence type="ECO:0000256" key="4">
    <source>
        <dbReference type="ARBA" id="ARBA00022989"/>
    </source>
</evidence>
<reference evidence="7 8" key="1">
    <citation type="journal article" date="2012" name="J. Bacteriol.">
        <title>Genome Sequence of Strain IMCC14465, Isolated from the East Sea, Belonging to the PS1 Clade of Alphaproteobacteria.</title>
        <authorList>
            <person name="Yang S.J."/>
            <person name="Kang I."/>
            <person name="Cho J.C."/>
        </authorList>
    </citation>
    <scope>NUCLEOTIDE SEQUENCE [LARGE SCALE GENOMIC DNA]</scope>
    <source>
        <strain evidence="7 8">IMCC14465</strain>
    </source>
</reference>
<dbReference type="NCBIfam" id="NF007112">
    <property type="entry name" value="PRK09561.1"/>
    <property type="match status" value="1"/>
</dbReference>
<comment type="function">
    <text evidence="6">Na(+)/H(+) antiporter that extrudes sodium in exchange for external protons.</text>
</comment>
<name>J9DIM7_9PROT</name>
<evidence type="ECO:0000256" key="1">
    <source>
        <dbReference type="ARBA" id="ARBA00004429"/>
    </source>
</evidence>
<keyword evidence="4 6" id="KW-1133">Transmembrane helix</keyword>
<comment type="caution">
    <text evidence="7">The sequence shown here is derived from an EMBL/GenBank/DDBJ whole genome shotgun (WGS) entry which is preliminary data.</text>
</comment>
<feature type="transmembrane region" description="Helical" evidence="6">
    <location>
        <begin position="157"/>
        <end position="176"/>
    </location>
</feature>